<sequence length="166" mass="18686">MKRVLAMPSVQIALCLAVFAWGCWKFGPVGAAMTSPLLGAAICRPLMAWIANIRHAAREQVWLPVHGQHYVFKGVTIKVVEDDDKYRWVRLADVRKAVGETAGERALAVTYPGRFEAKGDGGHAWLRADALIEHLGKVNEPTALRMRTWVERDIENAARRLRERPY</sequence>
<reference evidence="1" key="1">
    <citation type="submission" date="2020-11" db="EMBL/GenBank/DDBJ databases">
        <title>Bacterial whole genome sequence for Caenimonas sp. DR4.4.</title>
        <authorList>
            <person name="Le V."/>
            <person name="Ko S.-R."/>
            <person name="Ahn C.-Y."/>
            <person name="Oh H.-M."/>
        </authorList>
    </citation>
    <scope>NUCLEOTIDE SEQUENCE</scope>
    <source>
        <strain evidence="1">DR4.4</strain>
    </source>
</reference>
<evidence type="ECO:0000313" key="1">
    <source>
        <dbReference type="EMBL" id="MBG9389586.1"/>
    </source>
</evidence>
<dbReference type="EMBL" id="JADWYS010000001">
    <property type="protein sequence ID" value="MBG9389586.1"/>
    <property type="molecule type" value="Genomic_DNA"/>
</dbReference>
<proteinExistence type="predicted"/>
<keyword evidence="2" id="KW-1185">Reference proteome</keyword>
<evidence type="ECO:0000313" key="2">
    <source>
        <dbReference type="Proteomes" id="UP000651050"/>
    </source>
</evidence>
<gene>
    <name evidence="1" type="ORF">I5803_16270</name>
</gene>
<comment type="caution">
    <text evidence="1">The sequence shown here is derived from an EMBL/GenBank/DDBJ whole genome shotgun (WGS) entry which is preliminary data.</text>
</comment>
<protein>
    <recommendedName>
        <fullName evidence="3">Bro-N domain-containing protein</fullName>
    </recommendedName>
</protein>
<dbReference type="Proteomes" id="UP000651050">
    <property type="component" value="Unassembled WGS sequence"/>
</dbReference>
<evidence type="ECO:0008006" key="3">
    <source>
        <dbReference type="Google" id="ProtNLM"/>
    </source>
</evidence>
<organism evidence="1 2">
    <name type="scientific">Caenimonas aquaedulcis</name>
    <dbReference type="NCBI Taxonomy" id="2793270"/>
    <lineage>
        <taxon>Bacteria</taxon>
        <taxon>Pseudomonadati</taxon>
        <taxon>Pseudomonadota</taxon>
        <taxon>Betaproteobacteria</taxon>
        <taxon>Burkholderiales</taxon>
        <taxon>Comamonadaceae</taxon>
        <taxon>Caenimonas</taxon>
    </lineage>
</organism>
<accession>A0A931H6J8</accession>
<dbReference type="AlphaFoldDB" id="A0A931H6J8"/>
<name>A0A931H6J8_9BURK</name>
<dbReference type="RefSeq" id="WP_196987376.1">
    <property type="nucleotide sequence ID" value="NZ_JADWYS010000001.1"/>
</dbReference>